<dbReference type="AlphaFoldDB" id="A0A081C187"/>
<dbReference type="InterPro" id="IPR010502">
    <property type="entry name" value="Carb-bd_dom_fam9"/>
</dbReference>
<dbReference type="STRING" id="1499967.U27_05316"/>
<dbReference type="Pfam" id="PF16011">
    <property type="entry name" value="CBM9_2"/>
    <property type="match status" value="1"/>
</dbReference>
<proteinExistence type="predicted"/>
<dbReference type="SUPFAM" id="SSF49344">
    <property type="entry name" value="CBD9-like"/>
    <property type="match status" value="1"/>
</dbReference>
<dbReference type="EMBL" id="DF820467">
    <property type="protein sequence ID" value="GAK58342.1"/>
    <property type="molecule type" value="Genomic_DNA"/>
</dbReference>
<dbReference type="GO" id="GO:0004553">
    <property type="term" value="F:hydrolase activity, hydrolyzing O-glycosyl compounds"/>
    <property type="evidence" value="ECO:0007669"/>
    <property type="project" value="InterPro"/>
</dbReference>
<gene>
    <name evidence="2" type="ORF">U27_05316</name>
</gene>
<dbReference type="HOGENOM" id="CLU_106157_0_0_0"/>
<evidence type="ECO:0000313" key="3">
    <source>
        <dbReference type="Proteomes" id="UP000030661"/>
    </source>
</evidence>
<organism evidence="2">
    <name type="scientific">Vecturithrix granuli</name>
    <dbReference type="NCBI Taxonomy" id="1499967"/>
    <lineage>
        <taxon>Bacteria</taxon>
        <taxon>Candidatus Moduliflexota</taxon>
        <taxon>Candidatus Vecturitrichia</taxon>
        <taxon>Candidatus Vecturitrichales</taxon>
        <taxon>Candidatus Vecturitrichaceae</taxon>
        <taxon>Candidatus Vecturithrix</taxon>
    </lineage>
</organism>
<dbReference type="Proteomes" id="UP000030661">
    <property type="component" value="Unassembled WGS sequence"/>
</dbReference>
<name>A0A081C187_VECG1</name>
<dbReference type="GO" id="GO:0030246">
    <property type="term" value="F:carbohydrate binding"/>
    <property type="evidence" value="ECO:0007669"/>
    <property type="project" value="InterPro"/>
</dbReference>
<reference evidence="2" key="1">
    <citation type="journal article" date="2015" name="PeerJ">
        <title>First genomic representation of candidate bacterial phylum KSB3 points to enhanced environmental sensing as a trigger of wastewater bulking.</title>
        <authorList>
            <person name="Sekiguchi Y."/>
            <person name="Ohashi A."/>
            <person name="Parks D.H."/>
            <person name="Yamauchi T."/>
            <person name="Tyson G.W."/>
            <person name="Hugenholtz P."/>
        </authorList>
    </citation>
    <scope>NUCLEOTIDE SEQUENCE [LARGE SCALE GENOMIC DNA]</scope>
</reference>
<evidence type="ECO:0000259" key="1">
    <source>
        <dbReference type="Pfam" id="PF16011"/>
    </source>
</evidence>
<feature type="domain" description="Carbohydrate-binding" evidence="1">
    <location>
        <begin position="28"/>
        <end position="222"/>
    </location>
</feature>
<accession>A0A081C187</accession>
<keyword evidence="3" id="KW-1185">Reference proteome</keyword>
<evidence type="ECO:0000313" key="2">
    <source>
        <dbReference type="EMBL" id="GAK58342.1"/>
    </source>
</evidence>
<protein>
    <recommendedName>
        <fullName evidence="1">Carbohydrate-binding domain-containing protein</fullName>
    </recommendedName>
</protein>
<dbReference type="Gene3D" id="2.60.40.1190">
    <property type="match status" value="1"/>
</dbReference>
<dbReference type="CDD" id="cd09620">
    <property type="entry name" value="CBM9_like_3"/>
    <property type="match status" value="1"/>
</dbReference>
<dbReference type="eggNOG" id="COG3706">
    <property type="taxonomic scope" value="Bacteria"/>
</dbReference>
<dbReference type="GO" id="GO:0016052">
    <property type="term" value="P:carbohydrate catabolic process"/>
    <property type="evidence" value="ECO:0007669"/>
    <property type="project" value="InterPro"/>
</dbReference>
<sequence length="224" mass="26087">MMKYIIHKTEAKPSFAGEWDSPIWRQAETLQVEHFHPQSSNHHPQTQAKVLYDDNNLYVLFRVDDQYVRAVHTGYQELVCQDSCVEFFVQPDPHKGYLNFEINCIGTMLLYYIEDATRTADGFEKYTSVPKELTQNMTMFHSIPGPITEEITTPMTWYLEYNIPFALLEAYLVPLHQAAGTTWRGNFFKCADHCSHPHWVSWSPIGEALNFHQPKYFGILEFGL</sequence>